<feature type="transmembrane region" description="Helical" evidence="10">
    <location>
        <begin position="229"/>
        <end position="247"/>
    </location>
</feature>
<evidence type="ECO:0000259" key="11">
    <source>
        <dbReference type="SMART" id="SM00756"/>
    </source>
</evidence>
<evidence type="ECO:0000256" key="6">
    <source>
        <dbReference type="ARBA" id="ARBA00023002"/>
    </source>
</evidence>
<evidence type="ECO:0000256" key="4">
    <source>
        <dbReference type="ARBA" id="ARBA00022719"/>
    </source>
</evidence>
<feature type="transmembrane region" description="Helical" evidence="10">
    <location>
        <begin position="282"/>
        <end position="302"/>
    </location>
</feature>
<evidence type="ECO:0000313" key="12">
    <source>
        <dbReference type="EMBL" id="RZS87311.1"/>
    </source>
</evidence>
<comment type="similarity">
    <text evidence="2">Belongs to the VKOR family.</text>
</comment>
<feature type="domain" description="Vitamin K epoxide reductase" evidence="11">
    <location>
        <begin position="15"/>
        <end position="153"/>
    </location>
</feature>
<evidence type="ECO:0000256" key="9">
    <source>
        <dbReference type="ARBA" id="ARBA00023284"/>
    </source>
</evidence>
<evidence type="ECO:0000256" key="7">
    <source>
        <dbReference type="ARBA" id="ARBA00023136"/>
    </source>
</evidence>
<gene>
    <name evidence="12" type="ORF">EV189_2736</name>
</gene>
<comment type="subcellular location">
    <subcellularLocation>
        <location evidence="1">Membrane</location>
        <topology evidence="1">Multi-pass membrane protein</topology>
    </subcellularLocation>
</comment>
<dbReference type="GO" id="GO:0048038">
    <property type="term" value="F:quinone binding"/>
    <property type="evidence" value="ECO:0007669"/>
    <property type="project" value="UniProtKB-KW"/>
</dbReference>
<dbReference type="GO" id="GO:0016491">
    <property type="term" value="F:oxidoreductase activity"/>
    <property type="evidence" value="ECO:0007669"/>
    <property type="project" value="UniProtKB-KW"/>
</dbReference>
<dbReference type="Gene3D" id="1.20.1440.130">
    <property type="entry name" value="VKOR domain"/>
    <property type="match status" value="1"/>
</dbReference>
<organism evidence="12 13">
    <name type="scientific">Motilibacter rhizosphaerae</name>
    <dbReference type="NCBI Taxonomy" id="598652"/>
    <lineage>
        <taxon>Bacteria</taxon>
        <taxon>Bacillati</taxon>
        <taxon>Actinomycetota</taxon>
        <taxon>Actinomycetes</taxon>
        <taxon>Motilibacterales</taxon>
        <taxon>Motilibacteraceae</taxon>
        <taxon>Motilibacter</taxon>
    </lineage>
</organism>
<keyword evidence="9" id="KW-0676">Redox-active center</keyword>
<dbReference type="AlphaFoldDB" id="A0A4Q7NPU2"/>
<sequence>MAASEVPPGQRHDPSSWSARLPLVALAAVGLVVATYLTVAQLGGIASAWDPVFGDGSDRVLHSAFSESLPVSDAGLGAAAYAVEVVLGLLGAPGRWRRSPWLALAFEAVVAGAAGGGLALVVVQAAVVHHYCSLCLLSTAVSVAILGLSRLREARAATGEVLRRRATGVGWRDAVLGEAAGRPVDLVRGARLQEARATVAALTHLAAGLVLVVVATGAYEQHGGTGTQLWRDVVVGAVLLVLGAAGSRAPLAVRRSPTVALLLGLLLIGCAAAADGTPDGRYAVALWTELACGLAVLLAAAVQLASGLRGRHLLAESHPQH</sequence>
<dbReference type="SMART" id="SM00756">
    <property type="entry name" value="VKc"/>
    <property type="match status" value="1"/>
</dbReference>
<evidence type="ECO:0000256" key="8">
    <source>
        <dbReference type="ARBA" id="ARBA00023157"/>
    </source>
</evidence>
<evidence type="ECO:0000256" key="1">
    <source>
        <dbReference type="ARBA" id="ARBA00004141"/>
    </source>
</evidence>
<comment type="caution">
    <text evidence="12">The sequence shown here is derived from an EMBL/GenBank/DDBJ whole genome shotgun (WGS) entry which is preliminary data.</text>
</comment>
<dbReference type="GO" id="GO:0016020">
    <property type="term" value="C:membrane"/>
    <property type="evidence" value="ECO:0007669"/>
    <property type="project" value="UniProtKB-SubCell"/>
</dbReference>
<dbReference type="Proteomes" id="UP000293638">
    <property type="component" value="Unassembled WGS sequence"/>
</dbReference>
<feature type="transmembrane region" description="Helical" evidence="10">
    <location>
        <begin position="259"/>
        <end position="276"/>
    </location>
</feature>
<name>A0A4Q7NPU2_9ACTN</name>
<dbReference type="InterPro" id="IPR038354">
    <property type="entry name" value="VKOR_sf"/>
</dbReference>
<reference evidence="12 13" key="1">
    <citation type="submission" date="2019-02" db="EMBL/GenBank/DDBJ databases">
        <title>Genomic Encyclopedia of Type Strains, Phase IV (KMG-IV): sequencing the most valuable type-strain genomes for metagenomic binning, comparative biology and taxonomic classification.</title>
        <authorList>
            <person name="Goeker M."/>
        </authorList>
    </citation>
    <scope>NUCLEOTIDE SEQUENCE [LARGE SCALE GENOMIC DNA]</scope>
    <source>
        <strain evidence="12 13">DSM 45622</strain>
    </source>
</reference>
<dbReference type="RefSeq" id="WP_130493446.1">
    <property type="nucleotide sequence ID" value="NZ_SGXD01000003.1"/>
</dbReference>
<keyword evidence="6" id="KW-0560">Oxidoreductase</keyword>
<dbReference type="Pfam" id="PF07884">
    <property type="entry name" value="VKOR"/>
    <property type="match status" value="1"/>
</dbReference>
<evidence type="ECO:0000256" key="2">
    <source>
        <dbReference type="ARBA" id="ARBA00006214"/>
    </source>
</evidence>
<keyword evidence="5 10" id="KW-1133">Transmembrane helix</keyword>
<accession>A0A4Q7NPU2</accession>
<keyword evidence="8" id="KW-1015">Disulfide bond</keyword>
<dbReference type="OrthoDB" id="9814124at2"/>
<evidence type="ECO:0000256" key="10">
    <source>
        <dbReference type="SAM" id="Phobius"/>
    </source>
</evidence>
<evidence type="ECO:0000256" key="3">
    <source>
        <dbReference type="ARBA" id="ARBA00022692"/>
    </source>
</evidence>
<keyword evidence="13" id="KW-1185">Reference proteome</keyword>
<keyword evidence="3 10" id="KW-0812">Transmembrane</keyword>
<evidence type="ECO:0000256" key="5">
    <source>
        <dbReference type="ARBA" id="ARBA00022989"/>
    </source>
</evidence>
<dbReference type="EMBL" id="SGXD01000003">
    <property type="protein sequence ID" value="RZS87311.1"/>
    <property type="molecule type" value="Genomic_DNA"/>
</dbReference>
<keyword evidence="7 10" id="KW-0472">Membrane</keyword>
<feature type="transmembrane region" description="Helical" evidence="10">
    <location>
        <begin position="197"/>
        <end position="217"/>
    </location>
</feature>
<feature type="transmembrane region" description="Helical" evidence="10">
    <location>
        <begin position="128"/>
        <end position="148"/>
    </location>
</feature>
<dbReference type="InterPro" id="IPR012932">
    <property type="entry name" value="VKOR"/>
</dbReference>
<proteinExistence type="inferred from homology"/>
<feature type="transmembrane region" description="Helical" evidence="10">
    <location>
        <begin position="21"/>
        <end position="49"/>
    </location>
</feature>
<protein>
    <submittedName>
        <fullName evidence="12">Putative membrane protein</fullName>
    </submittedName>
</protein>
<feature type="transmembrane region" description="Helical" evidence="10">
    <location>
        <begin position="102"/>
        <end position="122"/>
    </location>
</feature>
<keyword evidence="4" id="KW-0874">Quinone</keyword>
<feature type="transmembrane region" description="Helical" evidence="10">
    <location>
        <begin position="69"/>
        <end position="90"/>
    </location>
</feature>
<evidence type="ECO:0000313" key="13">
    <source>
        <dbReference type="Proteomes" id="UP000293638"/>
    </source>
</evidence>